<dbReference type="RefSeq" id="WP_344442490.1">
    <property type="nucleotide sequence ID" value="NZ_BAAALF010000053.1"/>
</dbReference>
<dbReference type="EMBL" id="BAAALF010000053">
    <property type="protein sequence ID" value="GAA1240395.1"/>
    <property type="molecule type" value="Genomic_DNA"/>
</dbReference>
<gene>
    <name evidence="1" type="ORF">GCM10009665_34070</name>
</gene>
<protein>
    <submittedName>
        <fullName evidence="1">Uncharacterized protein</fullName>
    </submittedName>
</protein>
<comment type="caution">
    <text evidence="1">The sequence shown here is derived from an EMBL/GenBank/DDBJ whole genome shotgun (WGS) entry which is preliminary data.</text>
</comment>
<sequence length="94" mass="9749">MELTLITLSADGPATGHLLDGGRVGDLMWAASRPGELLEHVSTQAGPGWLHLGVFTLTSEQHTAGSAALAICRRALAASPLLRGWRIAAVRPGA</sequence>
<evidence type="ECO:0000313" key="1">
    <source>
        <dbReference type="EMBL" id="GAA1240395.1"/>
    </source>
</evidence>
<organism evidence="1 2">
    <name type="scientific">Kitasatospora nipponensis</name>
    <dbReference type="NCBI Taxonomy" id="258049"/>
    <lineage>
        <taxon>Bacteria</taxon>
        <taxon>Bacillati</taxon>
        <taxon>Actinomycetota</taxon>
        <taxon>Actinomycetes</taxon>
        <taxon>Kitasatosporales</taxon>
        <taxon>Streptomycetaceae</taxon>
        <taxon>Kitasatospora</taxon>
    </lineage>
</organism>
<reference evidence="2" key="1">
    <citation type="journal article" date="2019" name="Int. J. Syst. Evol. Microbiol.">
        <title>The Global Catalogue of Microorganisms (GCM) 10K type strain sequencing project: providing services to taxonomists for standard genome sequencing and annotation.</title>
        <authorList>
            <consortium name="The Broad Institute Genomics Platform"/>
            <consortium name="The Broad Institute Genome Sequencing Center for Infectious Disease"/>
            <person name="Wu L."/>
            <person name="Ma J."/>
        </authorList>
    </citation>
    <scope>NUCLEOTIDE SEQUENCE [LARGE SCALE GENOMIC DNA]</scope>
    <source>
        <strain evidence="2">JCM 13004</strain>
    </source>
</reference>
<accession>A0ABP4GZZ3</accession>
<dbReference type="Proteomes" id="UP001500037">
    <property type="component" value="Unassembled WGS sequence"/>
</dbReference>
<name>A0ABP4GZZ3_9ACTN</name>
<proteinExistence type="predicted"/>
<evidence type="ECO:0000313" key="2">
    <source>
        <dbReference type="Proteomes" id="UP001500037"/>
    </source>
</evidence>
<keyword evidence="2" id="KW-1185">Reference proteome</keyword>